<gene>
    <name evidence="3" type="ORF">IAC79_03065</name>
</gene>
<protein>
    <recommendedName>
        <fullName evidence="5">Lipoprotein</fullName>
    </recommendedName>
</protein>
<evidence type="ECO:0000256" key="2">
    <source>
        <dbReference type="SAM" id="SignalP"/>
    </source>
</evidence>
<dbReference type="PROSITE" id="PS51257">
    <property type="entry name" value="PROKAR_LIPOPROTEIN"/>
    <property type="match status" value="1"/>
</dbReference>
<evidence type="ECO:0000313" key="3">
    <source>
        <dbReference type="EMBL" id="HIV09081.1"/>
    </source>
</evidence>
<reference evidence="3" key="1">
    <citation type="submission" date="2020-10" db="EMBL/GenBank/DDBJ databases">
        <authorList>
            <person name="Gilroy R."/>
        </authorList>
    </citation>
    <scope>NUCLEOTIDE SEQUENCE</scope>
    <source>
        <strain evidence="3">35461</strain>
    </source>
</reference>
<evidence type="ECO:0000256" key="1">
    <source>
        <dbReference type="SAM" id="Coils"/>
    </source>
</evidence>
<dbReference type="EMBL" id="DVOR01000097">
    <property type="protein sequence ID" value="HIV09081.1"/>
    <property type="molecule type" value="Genomic_DNA"/>
</dbReference>
<comment type="caution">
    <text evidence="3">The sequence shown here is derived from an EMBL/GenBank/DDBJ whole genome shotgun (WGS) entry which is preliminary data.</text>
</comment>
<feature type="coiled-coil region" evidence="1">
    <location>
        <begin position="80"/>
        <end position="107"/>
    </location>
</feature>
<reference evidence="3" key="2">
    <citation type="journal article" date="2021" name="PeerJ">
        <title>Extensive microbial diversity within the chicken gut microbiome revealed by metagenomics and culture.</title>
        <authorList>
            <person name="Gilroy R."/>
            <person name="Ravi A."/>
            <person name="Getino M."/>
            <person name="Pursley I."/>
            <person name="Horton D.L."/>
            <person name="Alikhan N.F."/>
            <person name="Baker D."/>
            <person name="Gharbi K."/>
            <person name="Hall N."/>
            <person name="Watson M."/>
            <person name="Adriaenssens E.M."/>
            <person name="Foster-Nyarko E."/>
            <person name="Jarju S."/>
            <person name="Secka A."/>
            <person name="Antonio M."/>
            <person name="Oren A."/>
            <person name="Chaudhuri R.R."/>
            <person name="La Ragione R."/>
            <person name="Hildebrand F."/>
            <person name="Pallen M.J."/>
        </authorList>
    </citation>
    <scope>NUCLEOTIDE SEQUENCE</scope>
    <source>
        <strain evidence="3">35461</strain>
    </source>
</reference>
<sequence length="190" mass="19991">MSMQTARLPRAAKCIAVCALIALGALFSQGCGDDAEPAAAPARDAAPNPYAALDAKFPEGRPAVLGPEDRAQDPAYLDALSALQAKRTELSQTLAAAQAKVDAFRKQYATDAAKRIGRQPTEEDLDASLHDHAHYQSLLKAVTDAQAALAANRAEAIACINAKRLGKASEYDTLRRQADRAALAAGLPAR</sequence>
<feature type="non-terminal residue" evidence="3">
    <location>
        <position position="190"/>
    </location>
</feature>
<proteinExistence type="predicted"/>
<accession>A0A9D1NMZ8</accession>
<name>A0A9D1NMZ8_9BACT</name>
<evidence type="ECO:0008006" key="5">
    <source>
        <dbReference type="Google" id="ProtNLM"/>
    </source>
</evidence>
<dbReference type="Proteomes" id="UP000886845">
    <property type="component" value="Unassembled WGS sequence"/>
</dbReference>
<keyword evidence="1" id="KW-0175">Coiled coil</keyword>
<organism evidence="3 4">
    <name type="scientific">Candidatus Spyradenecus faecavium</name>
    <dbReference type="NCBI Taxonomy" id="2840947"/>
    <lineage>
        <taxon>Bacteria</taxon>
        <taxon>Pseudomonadati</taxon>
        <taxon>Lentisphaerota</taxon>
        <taxon>Lentisphaeria</taxon>
        <taxon>Lentisphaerales</taxon>
        <taxon>Lentisphaeraceae</taxon>
        <taxon>Lentisphaeraceae incertae sedis</taxon>
        <taxon>Candidatus Spyradenecus</taxon>
    </lineage>
</organism>
<keyword evidence="2" id="KW-0732">Signal</keyword>
<feature type="chain" id="PRO_5039411382" description="Lipoprotein" evidence="2">
    <location>
        <begin position="31"/>
        <end position="190"/>
    </location>
</feature>
<feature type="signal peptide" evidence="2">
    <location>
        <begin position="1"/>
        <end position="30"/>
    </location>
</feature>
<dbReference type="AlphaFoldDB" id="A0A9D1NMZ8"/>
<evidence type="ECO:0000313" key="4">
    <source>
        <dbReference type="Proteomes" id="UP000886845"/>
    </source>
</evidence>